<dbReference type="AlphaFoldDB" id="A0A1X7T3C5"/>
<keyword evidence="2" id="KW-1185">Reference proteome</keyword>
<reference evidence="1" key="2">
    <citation type="submission" date="2017-05" db="UniProtKB">
        <authorList>
            <consortium name="EnsemblMetazoa"/>
        </authorList>
    </citation>
    <scope>IDENTIFICATION</scope>
</reference>
<organism evidence="1">
    <name type="scientific">Amphimedon queenslandica</name>
    <name type="common">Sponge</name>
    <dbReference type="NCBI Taxonomy" id="400682"/>
    <lineage>
        <taxon>Eukaryota</taxon>
        <taxon>Metazoa</taxon>
        <taxon>Porifera</taxon>
        <taxon>Demospongiae</taxon>
        <taxon>Heteroscleromorpha</taxon>
        <taxon>Haplosclerida</taxon>
        <taxon>Niphatidae</taxon>
        <taxon>Amphimedon</taxon>
    </lineage>
</organism>
<name>A0A1X7T3C5_AMPQE</name>
<evidence type="ECO:0000313" key="2">
    <source>
        <dbReference type="Proteomes" id="UP000007879"/>
    </source>
</evidence>
<dbReference type="EnsemblMetazoa" id="XM_020005988.1">
    <property type="protein sequence ID" value="XP_019861547.1"/>
    <property type="gene ID" value="LOC109590026"/>
</dbReference>
<dbReference type="EnsemblMetazoa" id="Aqu2.1.08985_001">
    <property type="protein sequence ID" value="Aqu2.1.08985_001"/>
    <property type="gene ID" value="Aqu2.1.08985"/>
</dbReference>
<gene>
    <name evidence="1" type="primary">109590026</name>
</gene>
<dbReference type="KEGG" id="aqu:109590026"/>
<sequence>MMAGRVQSIKDGDDDVRRCLWVAEEKVDDILLEIKKQKTSIEITGPIKNLKYFWVSGKKEAIEKICHDCAKHSMSAEDPHTNKDDPCRVKCLLQEPLDTQWKLGITLQCHFILPHDKSNKTTVENIIKKLGDTDHRYTESVIAYDIKLVQASPAWQYTAQGGGEVTLQEQLYIKALIDINSFRSDCNFICPDKVHSDIYEVLTKMWSNCTISMQEIPPP</sequence>
<dbReference type="Proteomes" id="UP000007879">
    <property type="component" value="Unassembled WGS sequence"/>
</dbReference>
<evidence type="ECO:0000313" key="1">
    <source>
        <dbReference type="EnsemblMetazoa" id="Aqu2.1.08985_001"/>
    </source>
</evidence>
<dbReference type="InParanoid" id="A0A1X7T3C5"/>
<proteinExistence type="predicted"/>
<accession>A0A1X7T3C5</accession>
<protein>
    <submittedName>
        <fullName evidence="1">Uncharacterized protein</fullName>
    </submittedName>
</protein>
<reference evidence="2" key="1">
    <citation type="journal article" date="2010" name="Nature">
        <title>The Amphimedon queenslandica genome and the evolution of animal complexity.</title>
        <authorList>
            <person name="Srivastava M."/>
            <person name="Simakov O."/>
            <person name="Chapman J."/>
            <person name="Fahey B."/>
            <person name="Gauthier M.E."/>
            <person name="Mitros T."/>
            <person name="Richards G.S."/>
            <person name="Conaco C."/>
            <person name="Dacre M."/>
            <person name="Hellsten U."/>
            <person name="Larroux C."/>
            <person name="Putnam N.H."/>
            <person name="Stanke M."/>
            <person name="Adamska M."/>
            <person name="Darling A."/>
            <person name="Degnan S.M."/>
            <person name="Oakley T.H."/>
            <person name="Plachetzki D.C."/>
            <person name="Zhai Y."/>
            <person name="Adamski M."/>
            <person name="Calcino A."/>
            <person name="Cummins S.F."/>
            <person name="Goodstein D.M."/>
            <person name="Harris C."/>
            <person name="Jackson D.J."/>
            <person name="Leys S.P."/>
            <person name="Shu S."/>
            <person name="Woodcroft B.J."/>
            <person name="Vervoort M."/>
            <person name="Kosik K.S."/>
            <person name="Manning G."/>
            <person name="Degnan B.M."/>
            <person name="Rokhsar D.S."/>
        </authorList>
    </citation>
    <scope>NUCLEOTIDE SEQUENCE [LARGE SCALE GENOMIC DNA]</scope>
</reference>